<dbReference type="Proteomes" id="UP000694522">
    <property type="component" value="Unplaced"/>
</dbReference>
<evidence type="ECO:0000256" key="1">
    <source>
        <dbReference type="SAM" id="MobiDB-lite"/>
    </source>
</evidence>
<name>A0A8B9FUT7_9PSIT</name>
<feature type="region of interest" description="Disordered" evidence="1">
    <location>
        <begin position="1"/>
        <end position="73"/>
    </location>
</feature>
<reference evidence="2" key="1">
    <citation type="submission" date="2025-08" db="UniProtKB">
        <authorList>
            <consortium name="Ensembl"/>
        </authorList>
    </citation>
    <scope>IDENTIFICATION</scope>
</reference>
<keyword evidence="3" id="KW-1185">Reference proteome</keyword>
<evidence type="ECO:0000313" key="3">
    <source>
        <dbReference type="Proteomes" id="UP000694522"/>
    </source>
</evidence>
<sequence>GIRHPRTHVGSEHPRIPVGSEHPCTHVGSEHPRIPVGSEHHCGIRHPRIPVGSEHPHIPVGSEHPRIPVGSEHPHIPMGRVGMHPPIPAGHQGRAAMGRAPNGAPEQKGMKGRMKREATQAALLNSGHMDRGRIQTVTQRTGIKGGRNRRKRWRQIQALTASQWHWNPWD</sequence>
<reference evidence="2" key="2">
    <citation type="submission" date="2025-09" db="UniProtKB">
        <authorList>
            <consortium name="Ensembl"/>
        </authorList>
    </citation>
    <scope>IDENTIFICATION</scope>
</reference>
<protein>
    <submittedName>
        <fullName evidence="2">Uncharacterized protein</fullName>
    </submittedName>
</protein>
<feature type="compositionally biased region" description="Basic and acidic residues" evidence="1">
    <location>
        <begin position="28"/>
        <end position="42"/>
    </location>
</feature>
<dbReference type="AlphaFoldDB" id="A0A8B9FUT7"/>
<organism evidence="2 3">
    <name type="scientific">Amazona collaria</name>
    <name type="common">yellow-billed parrot</name>
    <dbReference type="NCBI Taxonomy" id="241587"/>
    <lineage>
        <taxon>Eukaryota</taxon>
        <taxon>Metazoa</taxon>
        <taxon>Chordata</taxon>
        <taxon>Craniata</taxon>
        <taxon>Vertebrata</taxon>
        <taxon>Euteleostomi</taxon>
        <taxon>Archelosauria</taxon>
        <taxon>Archosauria</taxon>
        <taxon>Dinosauria</taxon>
        <taxon>Saurischia</taxon>
        <taxon>Theropoda</taxon>
        <taxon>Coelurosauria</taxon>
        <taxon>Aves</taxon>
        <taxon>Neognathae</taxon>
        <taxon>Neoaves</taxon>
        <taxon>Telluraves</taxon>
        <taxon>Australaves</taxon>
        <taxon>Psittaciformes</taxon>
        <taxon>Psittacidae</taxon>
        <taxon>Amazona</taxon>
    </lineage>
</organism>
<accession>A0A8B9FUT7</accession>
<proteinExistence type="predicted"/>
<evidence type="ECO:0000313" key="2">
    <source>
        <dbReference type="Ensembl" id="ENSACOP00000013945.1"/>
    </source>
</evidence>
<dbReference type="Ensembl" id="ENSACOT00000014436.1">
    <property type="protein sequence ID" value="ENSACOP00000013945.1"/>
    <property type="gene ID" value="ENSACOG00000009684.1"/>
</dbReference>
<feature type="region of interest" description="Disordered" evidence="1">
    <location>
        <begin position="85"/>
        <end position="116"/>
    </location>
</feature>